<dbReference type="Proteomes" id="UP000694871">
    <property type="component" value="Unplaced"/>
</dbReference>
<dbReference type="Gene3D" id="1.25.40.20">
    <property type="entry name" value="Ankyrin repeat-containing domain"/>
    <property type="match status" value="1"/>
</dbReference>
<dbReference type="PROSITE" id="PS50297">
    <property type="entry name" value="ANK_REP_REGION"/>
    <property type="match status" value="1"/>
</dbReference>
<feature type="region of interest" description="Disordered" evidence="6">
    <location>
        <begin position="687"/>
        <end position="709"/>
    </location>
</feature>
<dbReference type="PANTHER" id="PTHR24135:SF17">
    <property type="entry name" value="SH3 AND MULTIPLE ANKYRIN REPEAT DOMAINS PROTEIN 2"/>
    <property type="match status" value="1"/>
</dbReference>
<accession>A0ABM1JY04</accession>
<dbReference type="CDD" id="cd09506">
    <property type="entry name" value="SAM_Shank1_2_3"/>
    <property type="match status" value="1"/>
</dbReference>
<evidence type="ECO:0000259" key="7">
    <source>
        <dbReference type="PROSITE" id="PS50002"/>
    </source>
</evidence>
<dbReference type="SUPFAM" id="SSF50156">
    <property type="entry name" value="PDZ domain-like"/>
    <property type="match status" value="1"/>
</dbReference>
<evidence type="ECO:0000256" key="2">
    <source>
        <dbReference type="ARBA" id="ARBA00023018"/>
    </source>
</evidence>
<dbReference type="Gene3D" id="2.30.30.40">
    <property type="entry name" value="SH3 Domains"/>
    <property type="match status" value="1"/>
</dbReference>
<dbReference type="SMART" id="SM00248">
    <property type="entry name" value="ANK"/>
    <property type="match status" value="3"/>
</dbReference>
<feature type="region of interest" description="Disordered" evidence="6">
    <location>
        <begin position="308"/>
        <end position="329"/>
    </location>
</feature>
<feature type="compositionally biased region" description="Low complexity" evidence="6">
    <location>
        <begin position="1401"/>
        <end position="1417"/>
    </location>
</feature>
<feature type="region of interest" description="Disordered" evidence="6">
    <location>
        <begin position="1338"/>
        <end position="1359"/>
    </location>
</feature>
<evidence type="ECO:0000259" key="8">
    <source>
        <dbReference type="PROSITE" id="PS50105"/>
    </source>
</evidence>
<feature type="repeat" description="ANK" evidence="4">
    <location>
        <begin position="242"/>
        <end position="274"/>
    </location>
</feature>
<dbReference type="Pfam" id="PF17820">
    <property type="entry name" value="PDZ_6"/>
    <property type="match status" value="1"/>
</dbReference>
<dbReference type="PANTHER" id="PTHR24135">
    <property type="entry name" value="SH3 AND MULTIPLE ANKYRIN REPEAT DOMAINS PROTEIN"/>
    <property type="match status" value="1"/>
</dbReference>
<evidence type="ECO:0000256" key="5">
    <source>
        <dbReference type="PROSITE-ProRule" id="PRU00192"/>
    </source>
</evidence>
<dbReference type="InterPro" id="IPR001660">
    <property type="entry name" value="SAM"/>
</dbReference>
<feature type="domain" description="SH3" evidence="7">
    <location>
        <begin position="433"/>
        <end position="492"/>
    </location>
</feature>
<feature type="compositionally biased region" description="Basic and acidic residues" evidence="6">
    <location>
        <begin position="1170"/>
        <end position="1186"/>
    </location>
</feature>
<dbReference type="InterPro" id="IPR036034">
    <property type="entry name" value="PDZ_sf"/>
</dbReference>
<reference evidence="11" key="1">
    <citation type="submission" date="2025-08" db="UniProtKB">
        <authorList>
            <consortium name="RefSeq"/>
        </authorList>
    </citation>
    <scope>IDENTIFICATION</scope>
</reference>
<feature type="compositionally biased region" description="Polar residues" evidence="6">
    <location>
        <begin position="1060"/>
        <end position="1070"/>
    </location>
</feature>
<dbReference type="InterPro" id="IPR001452">
    <property type="entry name" value="SH3_domain"/>
</dbReference>
<feature type="compositionally biased region" description="Polar residues" evidence="6">
    <location>
        <begin position="1544"/>
        <end position="1599"/>
    </location>
</feature>
<feature type="region of interest" description="Disordered" evidence="6">
    <location>
        <begin position="906"/>
        <end position="968"/>
    </location>
</feature>
<evidence type="ECO:0000313" key="11">
    <source>
        <dbReference type="RefSeq" id="XP_015266341.1"/>
    </source>
</evidence>
<feature type="compositionally biased region" description="Polar residues" evidence="6">
    <location>
        <begin position="1339"/>
        <end position="1355"/>
    </location>
</feature>
<dbReference type="SMART" id="SM00326">
    <property type="entry name" value="SH3"/>
    <property type="match status" value="1"/>
</dbReference>
<proteinExistence type="predicted"/>
<evidence type="ECO:0000313" key="10">
    <source>
        <dbReference type="Proteomes" id="UP000694871"/>
    </source>
</evidence>
<dbReference type="InterPro" id="IPR036770">
    <property type="entry name" value="Ankyrin_rpt-contain_sf"/>
</dbReference>
<feature type="compositionally biased region" description="Low complexity" evidence="6">
    <location>
        <begin position="933"/>
        <end position="945"/>
    </location>
</feature>
<feature type="region of interest" description="Disordered" evidence="6">
    <location>
        <begin position="1"/>
        <end position="48"/>
    </location>
</feature>
<dbReference type="Pfam" id="PF00536">
    <property type="entry name" value="SAM_1"/>
    <property type="match status" value="1"/>
</dbReference>
<evidence type="ECO:0000259" key="9">
    <source>
        <dbReference type="PROSITE" id="PS50106"/>
    </source>
</evidence>
<dbReference type="InterPro" id="IPR051569">
    <property type="entry name" value="SHANK"/>
</dbReference>
<sequence length="1745" mass="191477">MPRSPTSSEDDMAQSFSDYSVESESDSSKEETIYDTIRATAEKPSSRMEDTQSNTLVIRIIIPDLQQTKCIRFNPEASVWVAKQRILCTLNQSLKDVLNYGLFQPANNGRDGKFLDEERLLMEYPQPVNKGVPTLEFRYKKRVYRPFNLDEKQLAKLHTKTLLELGASPNYKDSCGLTPLYHTAVVGGDPYCCELLLHEHAIVGCKDGNGWHEIHQACRYGHVQHLEHFLFYGADMGAQNASGNTALHICALYNQDSCARVLLLRGANKELKNYNSQSPFQVAIIAGNFELGEFIKNHKETDIVPFREAPTYSNRRRRPQSTLTAPRVLLRSNSDNNLNINIPDWSASSLASHRSLSPHLLQQMQNNPNGTVKTVGSYTSSSRSRSPSLNRLGEDAKRQQHWHTSASYNPSANKDTVSALDYQGPKRKLYSAVPGRLFIVVKPYQPQGEGEINLHKGDRVKVLSIGEGGFWEGSTRGHVGWFPACKPNETKPETRADRTKKLFRHYTVGSYDSLDASSDCIIEEKAVVLQKKDNEGFGFVLRGAKADTPIEEFTPTPAFPALQYLESVDEGGVAWQAGLRTGDFLIEVNNENVVKVGHRQVVNMIRQGGNHLVLKVVTVTRNLDPDDTARKKAPPPPKRAPTTALTLRSKSMTSELEELVDKASVRKKKDKVDEIVPVSKPSRIPESAAMDSRVATIKQRPSSRCFPPAADMNSMYERQGIAVMPPTVPGTLQGPFLGVPRGTVRRQKSIGITEEERQFLAPPMLKFTRSLSMPDTSEDIPPPPQSLPPSPPPPSPSLYNSPKSPMSRIYGTIKPAFNQNSGSKIAILGRSENMGTVIRDKGIYYRRELDRYSLDSEDLYSRNAATQASFRNKRGQMPENPYSEVGKIASKAMYVPAKPARRKGMLVKQSNVEDSPEKTCSIPIPTIIVKEPSTSSSGKSSQGSSMEIDPQSSEQPGQLRPDDNVAGSSPFAAAIAGAVRDREKRLEARRNSPAFLSTDLGDEDIGLTPPTPRMRQSKFTEEGMLGNEDNFRQLVSPSPIPAPRESENNFNSNELNNQSDARTPNSSAPTTVCSENNALATQNAGVSSLDNYVHPLTGKLLDPNSPLALALSARDRAMKEQTQQIPGKGESGKADLNKPLYIDTKMRSNIETTFPVTATIARQNTRGPLRRQETENKYETDMVKEKRPEEKKNMLINIVDTSQQKSAGLLMVHTVDTAQPNDTPESEEERVEIDVNTEQPLPVAQPSTDTAESGLDDAGMPEPPASPCKTIVAVGSVEDPIILPFRIPPPPLASVDLDEDFIFTEPLPPPLEFANSFDIPDDRSAPGSALTDLLKQRKNGTPSASFNPPQSSNSIDSKKPMGLSNCLPASFLPPPENFDNVTDSGIEEVDSRSSSDHHLETTSTISTVSSISTLSSEGGENLDTCTVYADGQTFLVDKPPVPPKPKMKPIINKSNALYKDALIEETVDSFVIPPPAPPPPPISAQPNMAKIVQQRTSKLWGDITEVKSPVLSGPKANVISELNSILQQMNRDKSSKPGEGLESPTGTKPASLSTRSTEVMSTVSGTRSSTITFTIRPGTSQPITLQSRSPDYDSRTSGARNAPSPVVSPTEISKDIMPAPLTAAAPVASPSPTLSDVFSLPSQPPSGDLFALNTGRSRSPSPSILQQPISNKPFTTKPVHLWTKPDVADWLESLNLGEHKETFMDNEIDGTHLPNLQKEDLIDLGVTRVGHRMNIERALKQLLDR</sequence>
<dbReference type="SMART" id="SM00228">
    <property type="entry name" value="PDZ"/>
    <property type="match status" value="1"/>
</dbReference>
<dbReference type="InterPro" id="IPR001478">
    <property type="entry name" value="PDZ"/>
</dbReference>
<dbReference type="InterPro" id="IPR013761">
    <property type="entry name" value="SAM/pointed_sf"/>
</dbReference>
<comment type="subcellular location">
    <subcellularLocation>
        <location evidence="3">Postsynaptic density</location>
    </subcellularLocation>
</comment>
<keyword evidence="2" id="KW-0770">Synapse</keyword>
<feature type="domain" description="SAM" evidence="8">
    <location>
        <begin position="1682"/>
        <end position="1745"/>
    </location>
</feature>
<dbReference type="PROSITE" id="PS50088">
    <property type="entry name" value="ANK_REPEAT"/>
    <property type="match status" value="2"/>
</dbReference>
<dbReference type="SUPFAM" id="SSF48403">
    <property type="entry name" value="Ankyrin repeat"/>
    <property type="match status" value="1"/>
</dbReference>
<dbReference type="Gene3D" id="1.10.150.50">
    <property type="entry name" value="Transcription Factor, Ets-1"/>
    <property type="match status" value="1"/>
</dbReference>
<dbReference type="SUPFAM" id="SSF47769">
    <property type="entry name" value="SAM/Pointed domain"/>
    <property type="match status" value="1"/>
</dbReference>
<feature type="region of interest" description="Disordered" evidence="6">
    <location>
        <begin position="984"/>
        <end position="1070"/>
    </location>
</feature>
<dbReference type="InterPro" id="IPR002110">
    <property type="entry name" value="Ankyrin_rpt"/>
</dbReference>
<feature type="compositionally biased region" description="Basic and acidic residues" evidence="6">
    <location>
        <begin position="1389"/>
        <end position="1400"/>
    </location>
</feature>
<feature type="region of interest" description="Disordered" evidence="6">
    <location>
        <begin position="771"/>
        <end position="805"/>
    </location>
</feature>
<feature type="compositionally biased region" description="Pro residues" evidence="6">
    <location>
        <begin position="780"/>
        <end position="796"/>
    </location>
</feature>
<protein>
    <submittedName>
        <fullName evidence="11">SH3 and multiple ankyrin repeat domains protein 2</fullName>
    </submittedName>
</protein>
<organism evidence="10 11">
    <name type="scientific">Gekko japonicus</name>
    <name type="common">Schlegel's Japanese gecko</name>
    <dbReference type="NCBI Taxonomy" id="146911"/>
    <lineage>
        <taxon>Eukaryota</taxon>
        <taxon>Metazoa</taxon>
        <taxon>Chordata</taxon>
        <taxon>Craniata</taxon>
        <taxon>Vertebrata</taxon>
        <taxon>Euteleostomi</taxon>
        <taxon>Lepidosauria</taxon>
        <taxon>Squamata</taxon>
        <taxon>Bifurcata</taxon>
        <taxon>Gekkota</taxon>
        <taxon>Gekkonidae</taxon>
        <taxon>Gekkoninae</taxon>
        <taxon>Gekko</taxon>
    </lineage>
</organism>
<feature type="region of interest" description="Disordered" evidence="6">
    <location>
        <begin position="1165"/>
        <end position="1186"/>
    </location>
</feature>
<dbReference type="InterPro" id="IPR036028">
    <property type="entry name" value="SH3-like_dom_sf"/>
</dbReference>
<feature type="domain" description="PDZ" evidence="9">
    <location>
        <begin position="526"/>
        <end position="620"/>
    </location>
</feature>
<dbReference type="PROSITE" id="PS50106">
    <property type="entry name" value="PDZ"/>
    <property type="match status" value="1"/>
</dbReference>
<evidence type="ECO:0000256" key="4">
    <source>
        <dbReference type="PROSITE-ProRule" id="PRU00023"/>
    </source>
</evidence>
<feature type="compositionally biased region" description="Polar residues" evidence="6">
    <location>
        <begin position="362"/>
        <end position="379"/>
    </location>
</feature>
<feature type="compositionally biased region" description="Polar residues" evidence="6">
    <location>
        <begin position="402"/>
        <end position="414"/>
    </location>
</feature>
<feature type="repeat" description="ANK" evidence="4">
    <location>
        <begin position="209"/>
        <end position="241"/>
    </location>
</feature>
<dbReference type="GeneID" id="107110130"/>
<feature type="region of interest" description="Disordered" evidence="6">
    <location>
        <begin position="1236"/>
        <end position="1266"/>
    </location>
</feature>
<dbReference type="PROSITE" id="PS50002">
    <property type="entry name" value="SH3"/>
    <property type="match status" value="1"/>
</dbReference>
<evidence type="ECO:0000256" key="1">
    <source>
        <dbReference type="ARBA" id="ARBA00022443"/>
    </source>
</evidence>
<feature type="region of interest" description="Disordered" evidence="6">
    <location>
        <begin position="1374"/>
        <end position="1420"/>
    </location>
</feature>
<name>A0ABM1JY04_GEKJA</name>
<gene>
    <name evidence="11" type="primary">SHANK2</name>
</gene>
<dbReference type="SMART" id="SM00454">
    <property type="entry name" value="SAM"/>
    <property type="match status" value="1"/>
</dbReference>
<dbReference type="RefSeq" id="XP_015266341.1">
    <property type="nucleotide sequence ID" value="XM_015410855.1"/>
</dbReference>
<evidence type="ECO:0000256" key="3">
    <source>
        <dbReference type="ARBA" id="ARBA00034105"/>
    </source>
</evidence>
<dbReference type="Gene3D" id="2.30.42.10">
    <property type="match status" value="1"/>
</dbReference>
<evidence type="ECO:0000256" key="6">
    <source>
        <dbReference type="SAM" id="MobiDB-lite"/>
    </source>
</evidence>
<dbReference type="SUPFAM" id="SSF50044">
    <property type="entry name" value="SH3-domain"/>
    <property type="match status" value="1"/>
</dbReference>
<keyword evidence="10" id="KW-1185">Reference proteome</keyword>
<dbReference type="PROSITE" id="PS50105">
    <property type="entry name" value="SAM_DOMAIN"/>
    <property type="match status" value="1"/>
</dbReference>
<dbReference type="CDD" id="cd06746">
    <property type="entry name" value="PDZ_SHANK1_3-like"/>
    <property type="match status" value="1"/>
</dbReference>
<keyword evidence="4" id="KW-0040">ANK repeat</keyword>
<feature type="compositionally biased region" description="Low complexity" evidence="6">
    <location>
        <begin position="1048"/>
        <end position="1059"/>
    </location>
</feature>
<dbReference type="Pfam" id="PF07653">
    <property type="entry name" value="SH3_2"/>
    <property type="match status" value="1"/>
</dbReference>
<dbReference type="Pfam" id="PF16511">
    <property type="entry name" value="FERM_f0"/>
    <property type="match status" value="1"/>
</dbReference>
<feature type="region of interest" description="Disordered" evidence="6">
    <location>
        <begin position="362"/>
        <end position="414"/>
    </location>
</feature>
<dbReference type="Pfam" id="PF12796">
    <property type="entry name" value="Ank_2"/>
    <property type="match status" value="1"/>
</dbReference>
<keyword evidence="1 5" id="KW-0728">SH3 domain</keyword>
<dbReference type="InterPro" id="IPR032425">
    <property type="entry name" value="FERM_f0"/>
</dbReference>
<feature type="region of interest" description="Disordered" evidence="6">
    <location>
        <begin position="1529"/>
        <end position="1611"/>
    </location>
</feature>
<dbReference type="Gene3D" id="3.10.20.90">
    <property type="entry name" value="Phosphatidylinositol 3-kinase Catalytic Subunit, Chain A, domain 1"/>
    <property type="match status" value="1"/>
</dbReference>
<dbReference type="InterPro" id="IPR041489">
    <property type="entry name" value="PDZ_6"/>
</dbReference>